<dbReference type="OrthoDB" id="547419at2"/>
<protein>
    <recommendedName>
        <fullName evidence="3">Sulfotransferase family protein</fullName>
    </recommendedName>
</protein>
<dbReference type="EMBL" id="FQUV01000010">
    <property type="protein sequence ID" value="SHF70481.1"/>
    <property type="molecule type" value="Genomic_DNA"/>
</dbReference>
<name>A0A1M5DUE9_9RHOB</name>
<dbReference type="STRING" id="1486859.SAMN05444273_11029"/>
<evidence type="ECO:0000313" key="2">
    <source>
        <dbReference type="Proteomes" id="UP000184144"/>
    </source>
</evidence>
<sequence>MSKIILHIGTHKTATTTIQKTFEHNQKIAHRAGLVYPVLPHRHHGLVADWIRLPEFYRYPAGAKAHWQNIATVNGNSDKTVLISTEELSRGSANNRVNFAELREWIAPFDEVQVVCSLRDQLSLVQSVYFEVFRKTPSFDWQKYLAACFTQRQATGVFLDYNDLYDMLLETFTEEEITFIPFRPNGQGVNPLTNFLDHIGFGHLAEQMKQEDANRSHEALQTWLAVLVNRPDGFDPLLADAMAPIFEDRRTTMYARAEAKRIRAEFAPRNETFLKRYTKLTAADLSMVDYEERDYLFRNDLTPKHWLKLAQVMRHYGQTQ</sequence>
<keyword evidence="2" id="KW-1185">Reference proteome</keyword>
<evidence type="ECO:0000313" key="1">
    <source>
        <dbReference type="EMBL" id="SHF70481.1"/>
    </source>
</evidence>
<organism evidence="1 2">
    <name type="scientific">Litoreibacter ascidiaceicola</name>
    <dbReference type="NCBI Taxonomy" id="1486859"/>
    <lineage>
        <taxon>Bacteria</taxon>
        <taxon>Pseudomonadati</taxon>
        <taxon>Pseudomonadota</taxon>
        <taxon>Alphaproteobacteria</taxon>
        <taxon>Rhodobacterales</taxon>
        <taxon>Roseobacteraceae</taxon>
        <taxon>Litoreibacter</taxon>
    </lineage>
</organism>
<reference evidence="2" key="1">
    <citation type="submission" date="2016-11" db="EMBL/GenBank/DDBJ databases">
        <authorList>
            <person name="Varghese N."/>
            <person name="Submissions S."/>
        </authorList>
    </citation>
    <scope>NUCLEOTIDE SEQUENCE [LARGE SCALE GENOMIC DNA]</scope>
    <source>
        <strain evidence="2">DSM 100566</strain>
    </source>
</reference>
<dbReference type="InterPro" id="IPR027417">
    <property type="entry name" value="P-loop_NTPase"/>
</dbReference>
<dbReference type="RefSeq" id="WP_139250712.1">
    <property type="nucleotide sequence ID" value="NZ_FQUV01000010.1"/>
</dbReference>
<accession>A0A1M5DUE9</accession>
<gene>
    <name evidence="1" type="ORF">SAMN05444273_11029</name>
</gene>
<evidence type="ECO:0008006" key="3">
    <source>
        <dbReference type="Google" id="ProtNLM"/>
    </source>
</evidence>
<dbReference type="Proteomes" id="UP000184144">
    <property type="component" value="Unassembled WGS sequence"/>
</dbReference>
<dbReference type="SUPFAM" id="SSF52540">
    <property type="entry name" value="P-loop containing nucleoside triphosphate hydrolases"/>
    <property type="match status" value="1"/>
</dbReference>
<dbReference type="AlphaFoldDB" id="A0A1M5DUE9"/>
<proteinExistence type="predicted"/>